<name>A0A2J8UQH1_PONAB</name>
<accession>A0A2J8UQH1</accession>
<organism evidence="2">
    <name type="scientific">Pongo abelii</name>
    <name type="common">Sumatran orangutan</name>
    <name type="synonym">Pongo pygmaeus abelii</name>
    <dbReference type="NCBI Taxonomy" id="9601"/>
    <lineage>
        <taxon>Eukaryota</taxon>
        <taxon>Metazoa</taxon>
        <taxon>Chordata</taxon>
        <taxon>Craniata</taxon>
        <taxon>Vertebrata</taxon>
        <taxon>Euteleostomi</taxon>
        <taxon>Mammalia</taxon>
        <taxon>Eutheria</taxon>
        <taxon>Euarchontoglires</taxon>
        <taxon>Primates</taxon>
        <taxon>Haplorrhini</taxon>
        <taxon>Catarrhini</taxon>
        <taxon>Hominidae</taxon>
        <taxon>Pongo</taxon>
    </lineage>
</organism>
<protein>
    <submittedName>
        <fullName evidence="2">SERGEF isoform 20</fullName>
    </submittedName>
</protein>
<reference evidence="2" key="1">
    <citation type="submission" date="2017-12" db="EMBL/GenBank/DDBJ databases">
        <title>High-resolution comparative analysis of great ape genomes.</title>
        <authorList>
            <person name="Pollen A."/>
            <person name="Hastie A."/>
            <person name="Hormozdiari F."/>
            <person name="Dougherty M."/>
            <person name="Liu R."/>
            <person name="Chaisson M."/>
            <person name="Hoppe E."/>
            <person name="Hill C."/>
            <person name="Pang A."/>
            <person name="Hillier L."/>
            <person name="Baker C."/>
            <person name="Armstrong J."/>
            <person name="Shendure J."/>
            <person name="Paten B."/>
            <person name="Wilson R."/>
            <person name="Chao H."/>
            <person name="Schneider V."/>
            <person name="Ventura M."/>
            <person name="Kronenberg Z."/>
            <person name="Murali S."/>
            <person name="Gordon D."/>
            <person name="Cantsilieris S."/>
            <person name="Munson K."/>
            <person name="Nelson B."/>
            <person name="Raja A."/>
            <person name="Underwood J."/>
            <person name="Diekhans M."/>
            <person name="Fiddes I."/>
            <person name="Haussler D."/>
            <person name="Eichler E."/>
        </authorList>
    </citation>
    <scope>NUCLEOTIDE SEQUENCE [LARGE SCALE GENOMIC DNA]</scope>
    <source>
        <strain evidence="2">Susie</strain>
    </source>
</reference>
<sequence>PEGRRDVGAAGRGVGSSGAGRPRVQIAMGNLASAIRKMCCCPSN</sequence>
<evidence type="ECO:0000256" key="1">
    <source>
        <dbReference type="SAM" id="MobiDB-lite"/>
    </source>
</evidence>
<feature type="non-terminal residue" evidence="2">
    <location>
        <position position="1"/>
    </location>
</feature>
<feature type="region of interest" description="Disordered" evidence="1">
    <location>
        <begin position="1"/>
        <end position="23"/>
    </location>
</feature>
<dbReference type="AlphaFoldDB" id="A0A2J8UQH1"/>
<comment type="caution">
    <text evidence="2">The sequence shown here is derived from an EMBL/GenBank/DDBJ whole genome shotgun (WGS) entry which is preliminary data.</text>
</comment>
<evidence type="ECO:0000313" key="2">
    <source>
        <dbReference type="EMBL" id="PNJ47520.1"/>
    </source>
</evidence>
<proteinExistence type="predicted"/>
<dbReference type="EMBL" id="NDHI03003449">
    <property type="protein sequence ID" value="PNJ47520.1"/>
    <property type="molecule type" value="Genomic_DNA"/>
</dbReference>
<gene>
    <name evidence="2" type="ORF">CR201_G0026167</name>
</gene>